<dbReference type="InterPro" id="IPR005135">
    <property type="entry name" value="Endo/exonuclease/phosphatase"/>
</dbReference>
<dbReference type="InterPro" id="IPR036691">
    <property type="entry name" value="Endo/exonu/phosph_ase_sf"/>
</dbReference>
<keyword evidence="3" id="KW-1185">Reference proteome</keyword>
<comment type="caution">
    <text evidence="2">The sequence shown here is derived from an EMBL/GenBank/DDBJ whole genome shotgun (WGS) entry which is preliminary data.</text>
</comment>
<dbReference type="PANTHER" id="PTHR35218:SF9">
    <property type="entry name" value="ENDONUCLEASE_EXONUCLEASE_PHOSPHATASE DOMAIN-CONTAINING PROTEIN"/>
    <property type="match status" value="1"/>
</dbReference>
<organism evidence="2 3">
    <name type="scientific">Arachis hypogaea</name>
    <name type="common">Peanut</name>
    <dbReference type="NCBI Taxonomy" id="3818"/>
    <lineage>
        <taxon>Eukaryota</taxon>
        <taxon>Viridiplantae</taxon>
        <taxon>Streptophyta</taxon>
        <taxon>Embryophyta</taxon>
        <taxon>Tracheophyta</taxon>
        <taxon>Spermatophyta</taxon>
        <taxon>Magnoliopsida</taxon>
        <taxon>eudicotyledons</taxon>
        <taxon>Gunneridae</taxon>
        <taxon>Pentapetalae</taxon>
        <taxon>rosids</taxon>
        <taxon>fabids</taxon>
        <taxon>Fabales</taxon>
        <taxon>Fabaceae</taxon>
        <taxon>Papilionoideae</taxon>
        <taxon>50 kb inversion clade</taxon>
        <taxon>dalbergioids sensu lato</taxon>
        <taxon>Dalbergieae</taxon>
        <taxon>Pterocarpus clade</taxon>
        <taxon>Arachis</taxon>
    </lineage>
</organism>
<dbReference type="Proteomes" id="UP000289738">
    <property type="component" value="Chromosome A01"/>
</dbReference>
<dbReference type="Gene3D" id="3.60.10.10">
    <property type="entry name" value="Endonuclease/exonuclease/phosphatase"/>
    <property type="match status" value="1"/>
</dbReference>
<dbReference type="SUPFAM" id="SSF56219">
    <property type="entry name" value="DNase I-like"/>
    <property type="match status" value="1"/>
</dbReference>
<dbReference type="EMBL" id="SDMP01000001">
    <property type="protein sequence ID" value="RYR75634.1"/>
    <property type="molecule type" value="Genomic_DNA"/>
</dbReference>
<accession>A0A445EJN0</accession>
<name>A0A445EJN0_ARAHY</name>
<gene>
    <name evidence="2" type="ORF">Ahy_A01g000206</name>
</gene>
<evidence type="ECO:0000313" key="3">
    <source>
        <dbReference type="Proteomes" id="UP000289738"/>
    </source>
</evidence>
<evidence type="ECO:0000259" key="1">
    <source>
        <dbReference type="Pfam" id="PF03372"/>
    </source>
</evidence>
<feature type="domain" description="Endonuclease/exonuclease/phosphatase" evidence="1">
    <location>
        <begin position="138"/>
        <end position="252"/>
    </location>
</feature>
<dbReference type="AlphaFoldDB" id="A0A445EJN0"/>
<sequence length="261" mass="30319">MNKDKAKAKLVESHILMPSDPTLDPAMIEKDNSKKLEKEAMEREILDKIRIMQKEQWKTFEVEKRMRGGMIKNLASPSSIITVQNQPSMDINIATRISHRQEKNLQDKPPDPIIKDPARGHSGGIWCLWNSDEWKVDVLRNHQQLLHMRLLGKDLQPWVFTAIYGSPQRAHRRELWRILRELNYHNKLSWCLAGDFNALLHDFERQGGSATHYNGACVNFQECVSDCGLLDLGYSGYPFTWKRGNLVERLDRGLSNMDWQI</sequence>
<reference evidence="2 3" key="1">
    <citation type="submission" date="2019-01" db="EMBL/GenBank/DDBJ databases">
        <title>Sequencing of cultivated peanut Arachis hypogaea provides insights into genome evolution and oil improvement.</title>
        <authorList>
            <person name="Chen X."/>
        </authorList>
    </citation>
    <scope>NUCLEOTIDE SEQUENCE [LARGE SCALE GENOMIC DNA]</scope>
    <source>
        <strain evidence="3">cv. Fuhuasheng</strain>
        <tissue evidence="2">Leaves</tissue>
    </source>
</reference>
<protein>
    <recommendedName>
        <fullName evidence="1">Endonuclease/exonuclease/phosphatase domain-containing protein</fullName>
    </recommendedName>
</protein>
<dbReference type="PANTHER" id="PTHR35218">
    <property type="entry name" value="RNASE H DOMAIN-CONTAINING PROTEIN"/>
    <property type="match status" value="1"/>
</dbReference>
<proteinExistence type="predicted"/>
<dbReference type="Pfam" id="PF03372">
    <property type="entry name" value="Exo_endo_phos"/>
    <property type="match status" value="1"/>
</dbReference>
<evidence type="ECO:0000313" key="2">
    <source>
        <dbReference type="EMBL" id="RYR75634.1"/>
    </source>
</evidence>